<protein>
    <submittedName>
        <fullName evidence="2">Uncharacterized protein</fullName>
    </submittedName>
</protein>
<keyword evidence="3" id="KW-1185">Reference proteome</keyword>
<dbReference type="EMBL" id="AVOT02031680">
    <property type="protein sequence ID" value="MBW0525268.1"/>
    <property type="molecule type" value="Genomic_DNA"/>
</dbReference>
<accession>A0A9Q3EUJ8</accession>
<feature type="compositionally biased region" description="Polar residues" evidence="1">
    <location>
        <begin position="15"/>
        <end position="33"/>
    </location>
</feature>
<reference evidence="2" key="1">
    <citation type="submission" date="2021-03" db="EMBL/GenBank/DDBJ databases">
        <title>Draft genome sequence of rust myrtle Austropuccinia psidii MF-1, a brazilian biotype.</title>
        <authorList>
            <person name="Quecine M.C."/>
            <person name="Pachon D.M.R."/>
            <person name="Bonatelli M.L."/>
            <person name="Correr F.H."/>
            <person name="Franceschini L.M."/>
            <person name="Leite T.F."/>
            <person name="Margarido G.R.A."/>
            <person name="Almeida C.A."/>
            <person name="Ferrarezi J.A."/>
            <person name="Labate C.A."/>
        </authorList>
    </citation>
    <scope>NUCLEOTIDE SEQUENCE</scope>
    <source>
        <strain evidence="2">MF-1</strain>
    </source>
</reference>
<sequence>MQSESLITEMKWTPIATQRSRKPQSSASIQGKPTLTACTGKITIINPVETSKCKFPKPLDNKFEQATVKGTLESQGTSQRTEKAFPEPEYLEEEALDTVVDDTTLRDIIPTLPFNFQFNRSPKTRGLEGYASSSLDPPTPQSSFQMDHLQQEVQPST</sequence>
<name>A0A9Q3EUJ8_9BASI</name>
<evidence type="ECO:0000256" key="1">
    <source>
        <dbReference type="SAM" id="MobiDB-lite"/>
    </source>
</evidence>
<feature type="compositionally biased region" description="Polar residues" evidence="1">
    <location>
        <begin position="131"/>
        <end position="145"/>
    </location>
</feature>
<proteinExistence type="predicted"/>
<dbReference type="Proteomes" id="UP000765509">
    <property type="component" value="Unassembled WGS sequence"/>
</dbReference>
<feature type="region of interest" description="Disordered" evidence="1">
    <location>
        <begin position="117"/>
        <end position="157"/>
    </location>
</feature>
<evidence type="ECO:0000313" key="3">
    <source>
        <dbReference type="Proteomes" id="UP000765509"/>
    </source>
</evidence>
<comment type="caution">
    <text evidence="2">The sequence shown here is derived from an EMBL/GenBank/DDBJ whole genome shotgun (WGS) entry which is preliminary data.</text>
</comment>
<feature type="region of interest" description="Disordered" evidence="1">
    <location>
        <begin position="1"/>
        <end position="33"/>
    </location>
</feature>
<evidence type="ECO:0000313" key="2">
    <source>
        <dbReference type="EMBL" id="MBW0525268.1"/>
    </source>
</evidence>
<dbReference type="AlphaFoldDB" id="A0A9Q3EUJ8"/>
<organism evidence="2 3">
    <name type="scientific">Austropuccinia psidii MF-1</name>
    <dbReference type="NCBI Taxonomy" id="1389203"/>
    <lineage>
        <taxon>Eukaryota</taxon>
        <taxon>Fungi</taxon>
        <taxon>Dikarya</taxon>
        <taxon>Basidiomycota</taxon>
        <taxon>Pucciniomycotina</taxon>
        <taxon>Pucciniomycetes</taxon>
        <taxon>Pucciniales</taxon>
        <taxon>Sphaerophragmiaceae</taxon>
        <taxon>Austropuccinia</taxon>
    </lineage>
</organism>
<gene>
    <name evidence="2" type="ORF">O181_064983</name>
</gene>
<feature type="region of interest" description="Disordered" evidence="1">
    <location>
        <begin position="70"/>
        <end position="91"/>
    </location>
</feature>